<feature type="region of interest" description="Disordered" evidence="2">
    <location>
        <begin position="278"/>
        <end position="397"/>
    </location>
</feature>
<dbReference type="SMART" id="SM00591">
    <property type="entry name" value="RWD"/>
    <property type="match status" value="1"/>
</dbReference>
<proteinExistence type="predicted"/>
<evidence type="ECO:0000313" key="5">
    <source>
        <dbReference type="EMBL" id="KAG8090683.1"/>
    </source>
</evidence>
<dbReference type="FunFam" id="3.10.110.10:FF:000100">
    <property type="entry name" value="RWD domain-containing protein"/>
    <property type="match status" value="1"/>
</dbReference>
<dbReference type="PROSITE" id="PS50089">
    <property type="entry name" value="ZF_RING_2"/>
    <property type="match status" value="1"/>
</dbReference>
<gene>
    <name evidence="5" type="ORF">GUJ93_ZPchr0011g26960</name>
</gene>
<dbReference type="GO" id="GO:0008270">
    <property type="term" value="F:zinc ion binding"/>
    <property type="evidence" value="ECO:0007669"/>
    <property type="project" value="UniProtKB-KW"/>
</dbReference>
<evidence type="ECO:0008006" key="7">
    <source>
        <dbReference type="Google" id="ProtNLM"/>
    </source>
</evidence>
<feature type="compositionally biased region" description="Polar residues" evidence="2">
    <location>
        <begin position="311"/>
        <end position="331"/>
    </location>
</feature>
<dbReference type="PANTHER" id="PTHR13198">
    <property type="entry name" value="RING FINGER PROTEIN 25"/>
    <property type="match status" value="1"/>
</dbReference>
<dbReference type="PROSITE" id="PS50908">
    <property type="entry name" value="RWD"/>
    <property type="match status" value="1"/>
</dbReference>
<dbReference type="SMART" id="SM00184">
    <property type="entry name" value="RING"/>
    <property type="match status" value="1"/>
</dbReference>
<dbReference type="Proteomes" id="UP000729402">
    <property type="component" value="Unassembled WGS sequence"/>
</dbReference>
<keyword evidence="6" id="KW-1185">Reference proteome</keyword>
<dbReference type="OrthoDB" id="432311at2759"/>
<dbReference type="AlphaFoldDB" id="A0A8J5WFS7"/>
<keyword evidence="1" id="KW-0863">Zinc-finger</keyword>
<accession>A0A8J5WFS7</accession>
<evidence type="ECO:0000313" key="6">
    <source>
        <dbReference type="Proteomes" id="UP000729402"/>
    </source>
</evidence>
<evidence type="ECO:0000259" key="4">
    <source>
        <dbReference type="PROSITE" id="PS50908"/>
    </source>
</evidence>
<evidence type="ECO:0000259" key="3">
    <source>
        <dbReference type="PROSITE" id="PS50089"/>
    </source>
</evidence>
<evidence type="ECO:0000256" key="1">
    <source>
        <dbReference type="PROSITE-ProRule" id="PRU00175"/>
    </source>
</evidence>
<dbReference type="PANTHER" id="PTHR13198:SF4">
    <property type="entry name" value="E3 UBIQUITIN-PROTEIN LIGASE RNF25"/>
    <property type="match status" value="1"/>
</dbReference>
<keyword evidence="1" id="KW-0862">Zinc</keyword>
<dbReference type="CDD" id="cd23818">
    <property type="entry name" value="RWD_RNF25"/>
    <property type="match status" value="1"/>
</dbReference>
<sequence>MAAEAEAEAEARQEVEAVAAVYGDDCRVVCSFPPHVVVHVRPRTADDSSRQFVELFLGIKASSQYPKEPPHVYTVESKGLDENRQTYLISSIQNKAKELSFYSMLLILCEEAREILSNMNHPAGDCPLCLYPLLQEDKDGSALPFMKLMSCYHYFHSECIMRWWEWLQHDDTDSKKSCTAVTTGVIHASEGLDLSSSANCHNISQHKGFCPVCRKVFDEKDIEHVCDLLGANTSKLASLTIDLDEDENEVLHSESENNRREKFASLFNLQQERNGLIEPKKDLSIQPGMYISRPPSAPTAAEGDTIDDSCEGTTTSTSAVEPHSQTNSTGTRSPPARPPPLAPRRRASLRAAARRPPCGQEPPRAAPAPTCDQPVRRRPGPPLRPAPVPLGHPDPANRNLNPDYSAILLKCNWISSTHCLDLFE</sequence>
<dbReference type="FunFam" id="3.30.40.10:FF:000914">
    <property type="entry name" value="RWD domain-containing protein"/>
    <property type="match status" value="1"/>
</dbReference>
<dbReference type="GO" id="GO:0016567">
    <property type="term" value="P:protein ubiquitination"/>
    <property type="evidence" value="ECO:0007669"/>
    <property type="project" value="TreeGrafter"/>
</dbReference>
<feature type="compositionally biased region" description="Pro residues" evidence="2">
    <location>
        <begin position="380"/>
        <end position="392"/>
    </location>
</feature>
<dbReference type="EMBL" id="JAAALK010000081">
    <property type="protein sequence ID" value="KAG8090683.1"/>
    <property type="molecule type" value="Genomic_DNA"/>
</dbReference>
<dbReference type="GO" id="GO:0005634">
    <property type="term" value="C:nucleus"/>
    <property type="evidence" value="ECO:0007669"/>
    <property type="project" value="TreeGrafter"/>
</dbReference>
<evidence type="ECO:0000256" key="2">
    <source>
        <dbReference type="SAM" id="MobiDB-lite"/>
    </source>
</evidence>
<feature type="domain" description="RWD" evidence="4">
    <location>
        <begin position="13"/>
        <end position="119"/>
    </location>
</feature>
<feature type="domain" description="RING-type" evidence="3">
    <location>
        <begin position="126"/>
        <end position="178"/>
    </location>
</feature>
<comment type="caution">
    <text evidence="5">The sequence shown here is derived from an EMBL/GenBank/DDBJ whole genome shotgun (WGS) entry which is preliminary data.</text>
</comment>
<dbReference type="InterPro" id="IPR006575">
    <property type="entry name" value="RWD_dom"/>
</dbReference>
<dbReference type="InterPro" id="IPR001841">
    <property type="entry name" value="Znf_RING"/>
</dbReference>
<dbReference type="InterPro" id="IPR039133">
    <property type="entry name" value="RNF25"/>
</dbReference>
<organism evidence="5 6">
    <name type="scientific">Zizania palustris</name>
    <name type="common">Northern wild rice</name>
    <dbReference type="NCBI Taxonomy" id="103762"/>
    <lineage>
        <taxon>Eukaryota</taxon>
        <taxon>Viridiplantae</taxon>
        <taxon>Streptophyta</taxon>
        <taxon>Embryophyta</taxon>
        <taxon>Tracheophyta</taxon>
        <taxon>Spermatophyta</taxon>
        <taxon>Magnoliopsida</taxon>
        <taxon>Liliopsida</taxon>
        <taxon>Poales</taxon>
        <taxon>Poaceae</taxon>
        <taxon>BOP clade</taxon>
        <taxon>Oryzoideae</taxon>
        <taxon>Oryzeae</taxon>
        <taxon>Zizaniinae</taxon>
        <taxon>Zizania</taxon>
    </lineage>
</organism>
<protein>
    <recommendedName>
        <fullName evidence="7">RWD domain-containing protein</fullName>
    </recommendedName>
</protein>
<dbReference type="GO" id="GO:0061630">
    <property type="term" value="F:ubiquitin protein ligase activity"/>
    <property type="evidence" value="ECO:0007669"/>
    <property type="project" value="InterPro"/>
</dbReference>
<name>A0A8J5WFS7_ZIZPA</name>
<keyword evidence="1" id="KW-0479">Metal-binding</keyword>
<reference evidence="5" key="1">
    <citation type="journal article" date="2021" name="bioRxiv">
        <title>Whole Genome Assembly and Annotation of Northern Wild Rice, Zizania palustris L., Supports a Whole Genome Duplication in the Zizania Genus.</title>
        <authorList>
            <person name="Haas M."/>
            <person name="Kono T."/>
            <person name="Macchietto M."/>
            <person name="Millas R."/>
            <person name="McGilp L."/>
            <person name="Shao M."/>
            <person name="Duquette J."/>
            <person name="Hirsch C.N."/>
            <person name="Kimball J."/>
        </authorList>
    </citation>
    <scope>NUCLEOTIDE SEQUENCE</scope>
    <source>
        <tissue evidence="5">Fresh leaf tissue</tissue>
    </source>
</reference>
<dbReference type="Pfam" id="PF05773">
    <property type="entry name" value="RWD"/>
    <property type="match status" value="1"/>
</dbReference>
<reference evidence="5" key="2">
    <citation type="submission" date="2021-02" db="EMBL/GenBank/DDBJ databases">
        <authorList>
            <person name="Kimball J.A."/>
            <person name="Haas M.W."/>
            <person name="Macchietto M."/>
            <person name="Kono T."/>
            <person name="Duquette J."/>
            <person name="Shao M."/>
        </authorList>
    </citation>
    <scope>NUCLEOTIDE SEQUENCE</scope>
    <source>
        <tissue evidence="5">Fresh leaf tissue</tissue>
    </source>
</reference>